<accession>A0A2M8WUU7</accession>
<dbReference type="SUPFAM" id="SSF47384">
    <property type="entry name" value="Homodimeric domain of signal transducing histidine kinase"/>
    <property type="match status" value="1"/>
</dbReference>
<dbReference type="Gene3D" id="6.10.340.10">
    <property type="match status" value="1"/>
</dbReference>
<dbReference type="EC" id="2.7.13.3" evidence="3"/>
<evidence type="ECO:0000256" key="4">
    <source>
        <dbReference type="ARBA" id="ARBA00022553"/>
    </source>
</evidence>
<feature type="domain" description="HAMP" evidence="13">
    <location>
        <begin position="173"/>
        <end position="226"/>
    </location>
</feature>
<dbReference type="PROSITE" id="PS50109">
    <property type="entry name" value="HIS_KIN"/>
    <property type="match status" value="1"/>
</dbReference>
<evidence type="ECO:0000256" key="11">
    <source>
        <dbReference type="SAM" id="Phobius"/>
    </source>
</evidence>
<evidence type="ECO:0000256" key="6">
    <source>
        <dbReference type="ARBA" id="ARBA00022692"/>
    </source>
</evidence>
<dbReference type="InterPro" id="IPR004358">
    <property type="entry name" value="Sig_transdc_His_kin-like_C"/>
</dbReference>
<dbReference type="InterPro" id="IPR005467">
    <property type="entry name" value="His_kinase_dom"/>
</dbReference>
<keyword evidence="8 11" id="KW-1133">Transmembrane helix</keyword>
<dbReference type="InterPro" id="IPR003661">
    <property type="entry name" value="HisK_dim/P_dom"/>
</dbReference>
<keyword evidence="5" id="KW-0808">Transferase</keyword>
<keyword evidence="10 11" id="KW-0472">Membrane</keyword>
<dbReference type="SMART" id="SM00387">
    <property type="entry name" value="HATPase_c"/>
    <property type="match status" value="1"/>
</dbReference>
<dbReference type="GO" id="GO:0000155">
    <property type="term" value="F:phosphorelay sensor kinase activity"/>
    <property type="evidence" value="ECO:0007669"/>
    <property type="project" value="InterPro"/>
</dbReference>
<organism evidence="14 15">
    <name type="scientific">Luteimicrobium subarcticum</name>
    <dbReference type="NCBI Taxonomy" id="620910"/>
    <lineage>
        <taxon>Bacteria</taxon>
        <taxon>Bacillati</taxon>
        <taxon>Actinomycetota</taxon>
        <taxon>Actinomycetes</taxon>
        <taxon>Micrococcales</taxon>
        <taxon>Luteimicrobium</taxon>
    </lineage>
</organism>
<comment type="subcellular location">
    <subcellularLocation>
        <location evidence="2">Cell membrane</location>
    </subcellularLocation>
</comment>
<dbReference type="EMBL" id="PGTZ01000006">
    <property type="protein sequence ID" value="PJI94700.1"/>
    <property type="molecule type" value="Genomic_DNA"/>
</dbReference>
<dbReference type="InterPro" id="IPR036097">
    <property type="entry name" value="HisK_dim/P_sf"/>
</dbReference>
<proteinExistence type="predicted"/>
<gene>
    <name evidence="14" type="ORF">CLV34_0546</name>
</gene>
<dbReference type="CDD" id="cd00082">
    <property type="entry name" value="HisKA"/>
    <property type="match status" value="1"/>
</dbReference>
<dbReference type="InterPro" id="IPR036890">
    <property type="entry name" value="HATPase_C_sf"/>
</dbReference>
<dbReference type="RefSeq" id="WP_100348682.1">
    <property type="nucleotide sequence ID" value="NZ_PGTZ01000006.1"/>
</dbReference>
<keyword evidence="15" id="KW-1185">Reference proteome</keyword>
<dbReference type="GO" id="GO:0005886">
    <property type="term" value="C:plasma membrane"/>
    <property type="evidence" value="ECO:0007669"/>
    <property type="project" value="UniProtKB-SubCell"/>
</dbReference>
<dbReference type="OrthoDB" id="3849995at2"/>
<dbReference type="PANTHER" id="PTHR45436">
    <property type="entry name" value="SENSOR HISTIDINE KINASE YKOH"/>
    <property type="match status" value="1"/>
</dbReference>
<dbReference type="Pfam" id="PF00512">
    <property type="entry name" value="HisKA"/>
    <property type="match status" value="1"/>
</dbReference>
<evidence type="ECO:0000256" key="3">
    <source>
        <dbReference type="ARBA" id="ARBA00012438"/>
    </source>
</evidence>
<evidence type="ECO:0000259" key="12">
    <source>
        <dbReference type="PROSITE" id="PS50109"/>
    </source>
</evidence>
<dbReference type="SUPFAM" id="SSF55874">
    <property type="entry name" value="ATPase domain of HSP90 chaperone/DNA topoisomerase II/histidine kinase"/>
    <property type="match status" value="1"/>
</dbReference>
<feature type="transmembrane region" description="Helical" evidence="11">
    <location>
        <begin position="12"/>
        <end position="36"/>
    </location>
</feature>
<evidence type="ECO:0000259" key="13">
    <source>
        <dbReference type="PROSITE" id="PS50885"/>
    </source>
</evidence>
<keyword evidence="9" id="KW-0902">Two-component regulatory system</keyword>
<dbReference type="InterPro" id="IPR003594">
    <property type="entry name" value="HATPase_dom"/>
</dbReference>
<protein>
    <recommendedName>
        <fullName evidence="3">histidine kinase</fullName>
        <ecNumber evidence="3">2.7.13.3</ecNumber>
    </recommendedName>
</protein>
<evidence type="ECO:0000313" key="14">
    <source>
        <dbReference type="EMBL" id="PJI94700.1"/>
    </source>
</evidence>
<comment type="caution">
    <text evidence="14">The sequence shown here is derived from an EMBL/GenBank/DDBJ whole genome shotgun (WGS) entry which is preliminary data.</text>
</comment>
<name>A0A2M8WUU7_9MICO</name>
<comment type="catalytic activity">
    <reaction evidence="1">
        <text>ATP + protein L-histidine = ADP + protein N-phospho-L-histidine.</text>
        <dbReference type="EC" id="2.7.13.3"/>
    </reaction>
</comment>
<dbReference type="Proteomes" id="UP000231586">
    <property type="component" value="Unassembled WGS sequence"/>
</dbReference>
<reference evidence="14 15" key="1">
    <citation type="submission" date="2017-11" db="EMBL/GenBank/DDBJ databases">
        <title>Genomic Encyclopedia of Archaeal and Bacterial Type Strains, Phase II (KMG-II): From Individual Species to Whole Genera.</title>
        <authorList>
            <person name="Goeker M."/>
        </authorList>
    </citation>
    <scope>NUCLEOTIDE SEQUENCE [LARGE SCALE GENOMIC DNA]</scope>
    <source>
        <strain evidence="14 15">DSM 22413</strain>
    </source>
</reference>
<feature type="domain" description="Histidine kinase" evidence="12">
    <location>
        <begin position="234"/>
        <end position="433"/>
    </location>
</feature>
<keyword evidence="6 11" id="KW-0812">Transmembrane</keyword>
<dbReference type="Gene3D" id="1.10.287.130">
    <property type="match status" value="1"/>
</dbReference>
<evidence type="ECO:0000256" key="5">
    <source>
        <dbReference type="ARBA" id="ARBA00022679"/>
    </source>
</evidence>
<dbReference type="SMART" id="SM00388">
    <property type="entry name" value="HisKA"/>
    <property type="match status" value="1"/>
</dbReference>
<dbReference type="PANTHER" id="PTHR45436:SF5">
    <property type="entry name" value="SENSOR HISTIDINE KINASE TRCS"/>
    <property type="match status" value="1"/>
</dbReference>
<evidence type="ECO:0000256" key="9">
    <source>
        <dbReference type="ARBA" id="ARBA00023012"/>
    </source>
</evidence>
<dbReference type="PRINTS" id="PR00344">
    <property type="entry name" value="BCTRLSENSOR"/>
</dbReference>
<dbReference type="PROSITE" id="PS50885">
    <property type="entry name" value="HAMP"/>
    <property type="match status" value="1"/>
</dbReference>
<evidence type="ECO:0000256" key="2">
    <source>
        <dbReference type="ARBA" id="ARBA00004236"/>
    </source>
</evidence>
<keyword evidence="4" id="KW-0597">Phosphoprotein</keyword>
<sequence length="444" mass="45780">MRTRWPTGLRARIVLSTAVVALAGIGLLVGAVWLVLDRAVAANAQSALQDRVDAVLDDLTVDDRGTVAVDTSGARDATVWVFAPDGTAVVGPTGGAIDQVAHEVSAGPAGVDVERDDWLLQARPVPGTTGDVVVVGLPIGGYESTKHLAALVTGLVGLVVVAAIAALVAWTTRRALAPVAGMARDAADWSAADLDRRFALGPVHDEISELGAVLDGLLERAAQAIRSEQRLTAELAHEIRTPLTVIRAEAELVAMDVPADGEPGLRLRTIVAATDSLTGVVETLLAISRGEHARDAVSDVRAVVSSAVATVGGRPGVLVRVHGVDGVQVGAPRAVAAQALAPVLANAVRHATSRVDIRTELVGRQVRVVVEDDGTGVETADLEVVFEPGWQAAGSGSGLGLPLARRVARLAGGDVTLEQVRPPRFVVSLPLAGPPADDLDRPVP</sequence>
<evidence type="ECO:0000256" key="8">
    <source>
        <dbReference type="ARBA" id="ARBA00022989"/>
    </source>
</evidence>
<evidence type="ECO:0000256" key="10">
    <source>
        <dbReference type="ARBA" id="ARBA00023136"/>
    </source>
</evidence>
<dbReference type="Pfam" id="PF02518">
    <property type="entry name" value="HATPase_c"/>
    <property type="match status" value="1"/>
</dbReference>
<dbReference type="Gene3D" id="3.30.565.10">
    <property type="entry name" value="Histidine kinase-like ATPase, C-terminal domain"/>
    <property type="match status" value="1"/>
</dbReference>
<evidence type="ECO:0000256" key="7">
    <source>
        <dbReference type="ARBA" id="ARBA00022777"/>
    </source>
</evidence>
<dbReference type="AlphaFoldDB" id="A0A2M8WUU7"/>
<feature type="transmembrane region" description="Helical" evidence="11">
    <location>
        <begin position="148"/>
        <end position="170"/>
    </location>
</feature>
<keyword evidence="7 14" id="KW-0418">Kinase</keyword>
<evidence type="ECO:0000313" key="15">
    <source>
        <dbReference type="Proteomes" id="UP000231586"/>
    </source>
</evidence>
<evidence type="ECO:0000256" key="1">
    <source>
        <dbReference type="ARBA" id="ARBA00000085"/>
    </source>
</evidence>
<dbReference type="InterPro" id="IPR003660">
    <property type="entry name" value="HAMP_dom"/>
</dbReference>
<dbReference type="InterPro" id="IPR050428">
    <property type="entry name" value="TCS_sensor_his_kinase"/>
</dbReference>